<evidence type="ECO:0000256" key="1">
    <source>
        <dbReference type="SAM" id="Phobius"/>
    </source>
</evidence>
<evidence type="ECO:0000313" key="3">
    <source>
        <dbReference type="EMBL" id="SEG42603.1"/>
    </source>
</evidence>
<sequence length="206" mass="22354">MARAFSLRRNRAALRRLAQRFIGNRRGVAVVEFAMILPAMVTIYFGIVEVAQGIMIDRKVTQLTRALADLTAQAPSVTDGEVTNIFDAAQTIMLPFTDVAARMSIANVVVDNSGVARVCWSEQRNSTVPARGAAIDLPADLRIPNTSIVMTRASYDFKPLVGYIITGTIKIGDTPIYMRPRVGKIGGTGNVEQVERVGKALCPGFN</sequence>
<dbReference type="AlphaFoldDB" id="A0A1H6A1G0"/>
<feature type="domain" description="TadE-like" evidence="2">
    <location>
        <begin position="27"/>
        <end position="68"/>
    </location>
</feature>
<keyword evidence="1" id="KW-1133">Transmembrane helix</keyword>
<organism evidence="3 4">
    <name type="scientific">Bosea lathyri</name>
    <dbReference type="NCBI Taxonomy" id="1036778"/>
    <lineage>
        <taxon>Bacteria</taxon>
        <taxon>Pseudomonadati</taxon>
        <taxon>Pseudomonadota</taxon>
        <taxon>Alphaproteobacteria</taxon>
        <taxon>Hyphomicrobiales</taxon>
        <taxon>Boseaceae</taxon>
        <taxon>Bosea</taxon>
    </lineage>
</organism>
<dbReference type="Pfam" id="PF07811">
    <property type="entry name" value="TadE"/>
    <property type="match status" value="1"/>
</dbReference>
<accession>A0A1H6A1G0</accession>
<dbReference type="EMBL" id="FNUY01000005">
    <property type="protein sequence ID" value="SEG42603.1"/>
    <property type="molecule type" value="Genomic_DNA"/>
</dbReference>
<name>A0A1H6A1G0_9HYPH</name>
<reference evidence="3 4" key="1">
    <citation type="submission" date="2016-10" db="EMBL/GenBank/DDBJ databases">
        <authorList>
            <person name="de Groot N.N."/>
        </authorList>
    </citation>
    <scope>NUCLEOTIDE SEQUENCE [LARGE SCALE GENOMIC DNA]</scope>
    <source>
        <strain evidence="3 4">DSM 26656</strain>
    </source>
</reference>
<evidence type="ECO:0000259" key="2">
    <source>
        <dbReference type="Pfam" id="PF07811"/>
    </source>
</evidence>
<keyword evidence="1" id="KW-0812">Transmembrane</keyword>
<keyword evidence="1" id="KW-0472">Membrane</keyword>
<evidence type="ECO:0000313" key="4">
    <source>
        <dbReference type="Proteomes" id="UP000236743"/>
    </source>
</evidence>
<gene>
    <name evidence="3" type="ORF">SAMN04488115_105161</name>
</gene>
<dbReference type="InterPro" id="IPR012495">
    <property type="entry name" value="TadE-like_dom"/>
</dbReference>
<proteinExistence type="predicted"/>
<keyword evidence="4" id="KW-1185">Reference proteome</keyword>
<protein>
    <submittedName>
        <fullName evidence="3">TadE-like protein</fullName>
    </submittedName>
</protein>
<dbReference type="Proteomes" id="UP000236743">
    <property type="component" value="Unassembled WGS sequence"/>
</dbReference>
<feature type="transmembrane region" description="Helical" evidence="1">
    <location>
        <begin position="27"/>
        <end position="47"/>
    </location>
</feature>